<dbReference type="RefSeq" id="WP_104420304.1">
    <property type="nucleotide sequence ID" value="NZ_PTJC01000006.1"/>
</dbReference>
<dbReference type="InterPro" id="IPR011990">
    <property type="entry name" value="TPR-like_helical_dom_sf"/>
</dbReference>
<evidence type="ECO:0000256" key="3">
    <source>
        <dbReference type="PROSITE-ProRule" id="PRU00339"/>
    </source>
</evidence>
<dbReference type="Pfam" id="PF14559">
    <property type="entry name" value="TPR_19"/>
    <property type="match status" value="1"/>
</dbReference>
<evidence type="ECO:0000313" key="6">
    <source>
        <dbReference type="Proteomes" id="UP000237662"/>
    </source>
</evidence>
<dbReference type="OrthoDB" id="1490552at2"/>
<sequence>MRKTQWIAAGIAFVLLLVTYWGCPVRPPEMEDGFQRGPVQATGIESLIREAHADLSPAAAATISTLESRLEGQDDDSLRVDLLQQLAGEWYRAGQPAISGAYAARIAEIKNTEDAWAITATTFSLCLKQEGIDDKARQFCSAEAEAAYQAAISLNPDNPEHRINLAVTYTDNPPQDNPMKGILMLRELEERYPDNPQVYITLAQLAIRTNQLDRAAERLRKADELQPGNPDVVCPLAKVYENLGQAEASAIYARKCGELLERASDAGTGSVSG</sequence>
<protein>
    <submittedName>
        <fullName evidence="5">Tetratricopeptide repeat protein</fullName>
    </submittedName>
</protein>
<dbReference type="Proteomes" id="UP000237662">
    <property type="component" value="Unassembled WGS sequence"/>
</dbReference>
<comment type="caution">
    <text evidence="5">The sequence shown here is derived from an EMBL/GenBank/DDBJ whole genome shotgun (WGS) entry which is preliminary data.</text>
</comment>
<dbReference type="InterPro" id="IPR019734">
    <property type="entry name" value="TPR_rpt"/>
</dbReference>
<keyword evidence="6" id="KW-1185">Reference proteome</keyword>
<proteinExistence type="predicted"/>
<evidence type="ECO:0000313" key="5">
    <source>
        <dbReference type="EMBL" id="PPK85822.1"/>
    </source>
</evidence>
<keyword evidence="4" id="KW-1133">Transmembrane helix</keyword>
<name>A0A2S6I3Q7_9BACT</name>
<keyword evidence="1" id="KW-0677">Repeat</keyword>
<keyword evidence="2 3" id="KW-0802">TPR repeat</keyword>
<reference evidence="5 6" key="1">
    <citation type="submission" date="2018-02" db="EMBL/GenBank/DDBJ databases">
        <title>Genomic Encyclopedia of Archaeal and Bacterial Type Strains, Phase II (KMG-II): from individual species to whole genera.</title>
        <authorList>
            <person name="Goeker M."/>
        </authorList>
    </citation>
    <scope>NUCLEOTIDE SEQUENCE [LARGE SCALE GENOMIC DNA]</scope>
    <source>
        <strain evidence="5 6">DSM 29526</strain>
    </source>
</reference>
<dbReference type="PROSITE" id="PS50005">
    <property type="entry name" value="TPR"/>
    <property type="match status" value="1"/>
</dbReference>
<feature type="transmembrane region" description="Helical" evidence="4">
    <location>
        <begin position="6"/>
        <end position="23"/>
    </location>
</feature>
<dbReference type="SUPFAM" id="SSF48452">
    <property type="entry name" value="TPR-like"/>
    <property type="match status" value="1"/>
</dbReference>
<keyword evidence="4" id="KW-0472">Membrane</keyword>
<evidence type="ECO:0000256" key="2">
    <source>
        <dbReference type="ARBA" id="ARBA00022803"/>
    </source>
</evidence>
<evidence type="ECO:0000256" key="4">
    <source>
        <dbReference type="SAM" id="Phobius"/>
    </source>
</evidence>
<accession>A0A2S6I3Q7</accession>
<organism evidence="5 6">
    <name type="scientific">Neolewinella xylanilytica</name>
    <dbReference type="NCBI Taxonomy" id="1514080"/>
    <lineage>
        <taxon>Bacteria</taxon>
        <taxon>Pseudomonadati</taxon>
        <taxon>Bacteroidota</taxon>
        <taxon>Saprospiria</taxon>
        <taxon>Saprospirales</taxon>
        <taxon>Lewinellaceae</taxon>
        <taxon>Neolewinella</taxon>
    </lineage>
</organism>
<feature type="repeat" description="TPR" evidence="3">
    <location>
        <begin position="196"/>
        <end position="229"/>
    </location>
</feature>
<evidence type="ECO:0000256" key="1">
    <source>
        <dbReference type="ARBA" id="ARBA00022737"/>
    </source>
</evidence>
<keyword evidence="4" id="KW-0812">Transmembrane</keyword>
<dbReference type="EMBL" id="PTJC01000006">
    <property type="protein sequence ID" value="PPK85822.1"/>
    <property type="molecule type" value="Genomic_DNA"/>
</dbReference>
<dbReference type="PANTHER" id="PTHR45586:SF1">
    <property type="entry name" value="LIPOPOLYSACCHARIDE ASSEMBLY PROTEIN B"/>
    <property type="match status" value="1"/>
</dbReference>
<gene>
    <name evidence="5" type="ORF">CLV84_2729</name>
</gene>
<dbReference type="InterPro" id="IPR051012">
    <property type="entry name" value="CellSynth/LPSAsmb/PSIAsmb"/>
</dbReference>
<dbReference type="Gene3D" id="1.25.40.10">
    <property type="entry name" value="Tetratricopeptide repeat domain"/>
    <property type="match status" value="1"/>
</dbReference>
<dbReference type="AlphaFoldDB" id="A0A2S6I3Q7"/>
<dbReference type="PANTHER" id="PTHR45586">
    <property type="entry name" value="TPR REPEAT-CONTAINING PROTEIN PA4667"/>
    <property type="match status" value="1"/>
</dbReference>